<dbReference type="GO" id="GO:0001764">
    <property type="term" value="P:neuron migration"/>
    <property type="evidence" value="ECO:0007669"/>
    <property type="project" value="UniProtKB-ARBA"/>
</dbReference>
<dbReference type="PANTHER" id="PTHR24027:SF438">
    <property type="entry name" value="CADHERIN 23"/>
    <property type="match status" value="1"/>
</dbReference>
<dbReference type="InterPro" id="IPR002126">
    <property type="entry name" value="Cadherin-like_dom"/>
</dbReference>
<sequence>MRTETEVTVTDGGSSPKQSAIWVVVQVLEENDNKPQFPEKVYQIKLPERDRKKRGEPIYRAFAFDRDEGPNAEISYSIVDGNDDGKFFIDPKTGMVSSRKQFTAGSYDILTAVDNGRPQKSSTARLHIEWIKKPPPSPVPLTFDEPFYNFTVMESDRVTEIVGVVSVQPANTPLWFDIIGGNFDSSFDAEKGVGTIVIAKPLDAEQRSVYNMSVEVTDGTNVAVTQVFIKVLDNNDNGPEFSQPHYDVTISEDVLPDTEILQIEATDRDEKHKLSYTIHSSIDAISMRKFRMDPNTGVLYTAERLDHEAQDKHILNIMVRDQEFPYRRNLARVIVKVEDANDHSPYFTNPLYEASVFESAALGSVVLQVTALDKDKGENAELIYSIEAGNTGNTFKIEPILGIITISKEPDMTAMGQFVLSVKVTDQGSPPMSATAIVRVSISVSDNSRPKFTHRDYQAEVNENVDIGTSVILISAISQSTLIYEVKDGNINGVFTINPYSGVITTRRTLDYEQTSAYQLIIQATNMAGMASNATVSIQIVDENDNPPVFLFSQYSGSLSEAAPINSIVRSRDNSPLVIRATDADSNQNALLVYQIVESTAKKFFTVDSSTGAIRTIASLDHEAIAHFHFHVHVRDSGSPQLTAESPVEVNIEVRDVNDNPPVFTQAVFETVLLLPTYVGVEVLKVSATDPDSEVPPELTYSLMEGSVDHFLMDPNSGVLTIKNNNLSKDHYMLIVKVSDGKFYSTAMVTIMVKEAMDSGLHFTQRNKFKIKSTSGVIQTTGVPFDREEQELYELVVEASRELDHLRVARVVVRVNIEDVKDNSPVFVGLPYYAAVQVDAEPGTLVYRVTAIDKDKGANGEVTYVLQDDYGHFEINPNSGNVVLKEAFNADLANIDYGVTILAKDGGNPSLSNSVELPITIVNKAMPVFDKPFYTASINEDVTMDTPILSINATSPEGQGIIYLIIDGDPFQQFNIDFDTGVLKVISPLDYEATSVYKLTVRASDALTGARAEVTVDVLVDDINDNPPVFDQPTYNTTLSEASLIGTPVLQLVSTDADSGNNKVVHYQIVQDTYNSTDYFHIDSSSGLILTARMLDHEVVQHCTLRVTATDNGFPSLSTEVLVHIYISDINDNPPVFNQLIYESYVSELAPRGHFVTCVQASDADSSDFDRLEYSILSGNDRTSFLMDSKSGVLTLSSHRKQRMEPLYSLNVSVSDGLFTSTAQVHIRVLGANLYSPAFSQSTYVAEVRENAASGTKVIHVPATEGDPGTYGQISYSIINDFAKDRFFIDSNGQIITTERLDRENPLEGDISIYLRALDGGGRTAFCTVRVIVVDENDNAPQFMTVEYRASVRADVGRGHLVTQVQASDPDDGANSRITYSLYSEASVSVADLLEIDPDNGWMVTKGNFNQLKNSVLSFFVKAVDGGIPVRHSLIPVYIHVLPPETFLPSFTQSQYSFALAEDTAIGSTVDTLRILPNQSVRFSKVNGERPENNREGVFIIEQETGTIKLDKRLDHEVSPAFHFKVAATIPLDKVDIVFTVDVDVKVLDLNDNRPVFETPSYETIIMEGMPVGTKLAQVRAIDMDWGANGQVTYSLHSDSQLEKVMEAFNIDSNTGWISTLKDLDHETDPTFSFSVVASDLGEAFSLSSMALVSVKVTDINDNAPVFAHEVYRGKVKESDPPGEVVAVLSTLDRDTSTINRQVSYHITGGNPRGRFALGMVQNEWKVYVKRPLDREEQDIYFLNITASDGLFVTQAMVEVIVSDVNDNSPVCDQVVYSASLPEDIPSNQLILKVSAKDADIGSNGEIRYSLYGSGNNEFFLDPESGELKTLALLDRERVPVYNLIARATDGGGRFCHSSVLLLLEDVNDNPPVFSSNHYTACVYENTATKALLTRVQAVDPDVGINRKVVYSLEDSASGVFSIDSSSGVIILEQPLDREQQSSYNISVRATDQSPGQSLSSLTSVTITVLDINDNPPVFERRDYLVTVPEDTSLGTQVLSVFATSKDIGTNAEITYLIRSGNEQGKFRINPKTGGISVLEALDYEVCKRFYLVVEAKDGGTPALSAAATISIDLTDVNDNPPRFSQDVYSAVISEDALEGDSVILLIAEDADSKPNGQIRFSIVGGDRDNEFAVDPFLGLVKVKKKLDRERVSGYSLLIQAVDSGIPAMSSTTTVNIDISDVNDNSPVFTPANYTAVIQENKPVGTSILQLVVTDRDSFHNGPPFSFSILSGNEDEEFVLDSHGILRSAVVFRHMESPEYLLCIQAKDSGKPQQVSHTYIRVRVIEESTHKPTAIPLEIFIVTMEDDFPGGVIGKIHATDQDMYDVLTFALKSEQKRLFKVNSHEGKIIALGGLDSGKYVLNVSVSDGRFQVPIDVVVHVEQLVHEMLQNTVTIRFENVSPEDFVGLHMHGFRRILRNAVLTQKQDSLHIISIQPVVGTNQLDMLFAVEMRSSEFYKPAYLIQKLSNARRHLENVMHIAAILEKNCSGLDCQEQHCEQGLSLDSHALMTYSTARISFVCPRFYRNVRCTCNGHTSLSFAGNSYIKYRLSENSKEEDFKLALRLRTLQSNGIIMYTRANPCMILKIVEGKLWFQLDCGSGPGILGISSRAVNDGSWHSVFLELNRNFTSLALDDSYVERRRAPLYFQTLSTESAIFFGALVQADNIRSLTDTRVTQVLGGFQGCLDSVVLNHNELPLQNKRSSFAEVVGLTELKLGCVLYPDACQRNPCLHGGSCSGLPSGGYQCSCLSQFTGRNCEAEITACFPNPCRNGGSCDPIGNTFVCSCKAGLTGVTAFTNMMIQEKQGYQCSCLSQFTGRNCEAEITACFPNPCRNGGSCDPIGNTFVCSCKAGLTGVTCEDDVDECKREEYKGADDPGEVTCFTSSNKGSNSEVQSLSSFQSDSGDDNAYHWDTSDWMPGARLSDIEEMPNYESQDGGSTHQGSTRELESDYYLGGYDIDSEYPPPHEEEFLSQDQLPPPLPEDFPEQYEALPPSQPTSLAGTMSPDCKRRPRFHPSQYLPPHPLPNETDLGGPPSGCDFSTFAVSMNQGPVDSLSLSLHNPRGTSSSDTPAHRGFDDSEVALRDYESAGELGLTSLHIPFMETQHQTQV</sequence>
<dbReference type="Pfam" id="PF00028">
    <property type="entry name" value="Cadherin"/>
    <property type="match status" value="19"/>
</dbReference>
<comment type="caution">
    <text evidence="19">The sequence shown here is derived from an EMBL/GenBank/DDBJ whole genome shotgun (WGS) entry which is preliminary data.</text>
</comment>
<evidence type="ECO:0000256" key="2">
    <source>
        <dbReference type="ARBA" id="ARBA00022473"/>
    </source>
</evidence>
<evidence type="ECO:0000256" key="7">
    <source>
        <dbReference type="ARBA" id="ARBA00022837"/>
    </source>
</evidence>
<dbReference type="GO" id="GO:0043005">
    <property type="term" value="C:neuron projection"/>
    <property type="evidence" value="ECO:0007669"/>
    <property type="project" value="UniProtKB-ARBA"/>
</dbReference>
<evidence type="ECO:0000256" key="9">
    <source>
        <dbReference type="ARBA" id="ARBA00022989"/>
    </source>
</evidence>
<feature type="domain" description="Cadherin" evidence="18">
    <location>
        <begin position="1138"/>
        <end position="1239"/>
    </location>
</feature>
<evidence type="ECO:0000256" key="1">
    <source>
        <dbReference type="ARBA" id="ARBA00004479"/>
    </source>
</evidence>
<keyword evidence="11 14" id="KW-1015">Disulfide bond</keyword>
<dbReference type="GO" id="GO:0045296">
    <property type="term" value="F:cadherin binding"/>
    <property type="evidence" value="ECO:0007669"/>
    <property type="project" value="TreeGrafter"/>
</dbReference>
<dbReference type="GO" id="GO:0016358">
    <property type="term" value="P:dendrite development"/>
    <property type="evidence" value="ECO:0007669"/>
    <property type="project" value="UniProtKB-ARBA"/>
</dbReference>
<evidence type="ECO:0000259" key="17">
    <source>
        <dbReference type="PROSITE" id="PS50026"/>
    </source>
</evidence>
<evidence type="ECO:0000256" key="15">
    <source>
        <dbReference type="SAM" id="MobiDB-lite"/>
    </source>
</evidence>
<feature type="compositionally biased region" description="Polar residues" evidence="15">
    <location>
        <begin position="2880"/>
        <end position="2900"/>
    </location>
</feature>
<feature type="domain" description="Cadherin" evidence="18">
    <location>
        <begin position="2190"/>
        <end position="2294"/>
    </location>
</feature>
<dbReference type="SMART" id="SM00112">
    <property type="entry name" value="CA"/>
    <property type="match status" value="22"/>
</dbReference>
<dbReference type="SMART" id="SM00282">
    <property type="entry name" value="LamG"/>
    <property type="match status" value="1"/>
</dbReference>
<evidence type="ECO:0000259" key="16">
    <source>
        <dbReference type="PROSITE" id="PS50025"/>
    </source>
</evidence>
<feature type="domain" description="EGF-like" evidence="17">
    <location>
        <begin position="2758"/>
        <end position="2794"/>
    </location>
</feature>
<evidence type="ECO:0000256" key="13">
    <source>
        <dbReference type="PROSITE-ProRule" id="PRU00043"/>
    </source>
</evidence>
<feature type="domain" description="Laminin G" evidence="16">
    <location>
        <begin position="2533"/>
        <end position="2716"/>
    </location>
</feature>
<dbReference type="InterPro" id="IPR039808">
    <property type="entry name" value="Cadherin"/>
</dbReference>
<feature type="domain" description="Cadherin" evidence="18">
    <location>
        <begin position="1558"/>
        <end position="1667"/>
    </location>
</feature>
<feature type="domain" description="EGF-like" evidence="17">
    <location>
        <begin position="2821"/>
        <end position="2857"/>
    </location>
</feature>
<evidence type="ECO:0000256" key="12">
    <source>
        <dbReference type="ARBA" id="ARBA00023180"/>
    </source>
</evidence>
<evidence type="ECO:0000313" key="20">
    <source>
        <dbReference type="Proteomes" id="UP000710432"/>
    </source>
</evidence>
<dbReference type="FunFam" id="2.60.40.60:FF:000041">
    <property type="entry name" value="FAT atypical cadherin 1"/>
    <property type="match status" value="1"/>
</dbReference>
<feature type="domain" description="Cadherin" evidence="18">
    <location>
        <begin position="7"/>
        <end position="37"/>
    </location>
</feature>
<dbReference type="PROSITE" id="PS00232">
    <property type="entry name" value="CADHERIN_1"/>
    <property type="match status" value="10"/>
</dbReference>
<comment type="subcellular location">
    <subcellularLocation>
        <location evidence="1">Membrane</location>
        <topology evidence="1">Single-pass type I membrane protein</topology>
    </subcellularLocation>
</comment>
<dbReference type="FunFam" id="2.60.120.200:FF:000035">
    <property type="entry name" value="FAT atypical cadherin 3"/>
    <property type="match status" value="1"/>
</dbReference>
<feature type="domain" description="Cadherin" evidence="18">
    <location>
        <begin position="1031"/>
        <end position="1137"/>
    </location>
</feature>
<dbReference type="FunFam" id="2.60.40.60:FF:000021">
    <property type="entry name" value="FAT atypical cadherin 1"/>
    <property type="match status" value="3"/>
</dbReference>
<evidence type="ECO:0000256" key="14">
    <source>
        <dbReference type="PROSITE-ProRule" id="PRU00076"/>
    </source>
</evidence>
<evidence type="ECO:0000256" key="3">
    <source>
        <dbReference type="ARBA" id="ARBA00022536"/>
    </source>
</evidence>
<dbReference type="InterPro" id="IPR020894">
    <property type="entry name" value="Cadherin_CS"/>
</dbReference>
<dbReference type="GO" id="GO:0009887">
    <property type="term" value="P:animal organ morphogenesis"/>
    <property type="evidence" value="ECO:0007669"/>
    <property type="project" value="UniProtKB-ARBA"/>
</dbReference>
<name>A0A8J6L6P3_MICOH</name>
<dbReference type="SUPFAM" id="SSF49899">
    <property type="entry name" value="Concanavalin A-like lectins/glucanases"/>
    <property type="match status" value="1"/>
</dbReference>
<organism evidence="19 20">
    <name type="scientific">Microtus ochrogaster</name>
    <name type="common">Prairie vole</name>
    <dbReference type="NCBI Taxonomy" id="79684"/>
    <lineage>
        <taxon>Eukaryota</taxon>
        <taxon>Metazoa</taxon>
        <taxon>Chordata</taxon>
        <taxon>Craniata</taxon>
        <taxon>Vertebrata</taxon>
        <taxon>Euteleostomi</taxon>
        <taxon>Mammalia</taxon>
        <taxon>Eutheria</taxon>
        <taxon>Euarchontoglires</taxon>
        <taxon>Glires</taxon>
        <taxon>Rodentia</taxon>
        <taxon>Myomorpha</taxon>
        <taxon>Muroidea</taxon>
        <taxon>Cricetidae</taxon>
        <taxon>Arvicolinae</taxon>
        <taxon>Microtus</taxon>
    </lineage>
</organism>
<feature type="compositionally biased region" description="Polar residues" evidence="15">
    <location>
        <begin position="3050"/>
        <end position="3067"/>
    </location>
</feature>
<keyword evidence="9" id="KW-1133">Transmembrane helix</keyword>
<dbReference type="GO" id="GO:0007156">
    <property type="term" value="P:homophilic cell adhesion via plasma membrane adhesion molecules"/>
    <property type="evidence" value="ECO:0007669"/>
    <property type="project" value="InterPro"/>
</dbReference>
<keyword evidence="4" id="KW-0812">Transmembrane</keyword>
<feature type="domain" description="Cadherin" evidence="18">
    <location>
        <begin position="1668"/>
        <end position="1772"/>
    </location>
</feature>
<dbReference type="FunFam" id="2.60.40.60:FF:000052">
    <property type="entry name" value="FAT atypical cadherin 1"/>
    <property type="match status" value="1"/>
</dbReference>
<dbReference type="InterPro" id="IPR013320">
    <property type="entry name" value="ConA-like_dom_sf"/>
</dbReference>
<dbReference type="InterPro" id="IPR001791">
    <property type="entry name" value="Laminin_G"/>
</dbReference>
<dbReference type="FunFam" id="2.60.40.60:FF:000165">
    <property type="entry name" value="FAT atypical cadherin 3"/>
    <property type="match status" value="1"/>
</dbReference>
<feature type="domain" description="Cadherin" evidence="18">
    <location>
        <begin position="2305"/>
        <end position="2396"/>
    </location>
</feature>
<dbReference type="Gene3D" id="2.10.25.10">
    <property type="entry name" value="Laminin"/>
    <property type="match status" value="3"/>
</dbReference>
<comment type="caution">
    <text evidence="14">Lacks conserved residue(s) required for the propagation of feature annotation.</text>
</comment>
<dbReference type="FunFam" id="2.60.40.60:FF:000032">
    <property type="entry name" value="FAT atypical cadherin 1"/>
    <property type="match status" value="1"/>
</dbReference>
<feature type="domain" description="Cadherin" evidence="18">
    <location>
        <begin position="551"/>
        <end position="664"/>
    </location>
</feature>
<proteinExistence type="predicted"/>
<dbReference type="Gene3D" id="2.60.40.60">
    <property type="entry name" value="Cadherins"/>
    <property type="match status" value="24"/>
</dbReference>
<feature type="domain" description="Cadherin" evidence="18">
    <location>
        <begin position="1875"/>
        <end position="1979"/>
    </location>
</feature>
<feature type="domain" description="Cadherin" evidence="18">
    <location>
        <begin position="1452"/>
        <end position="1557"/>
    </location>
</feature>
<evidence type="ECO:0000259" key="18">
    <source>
        <dbReference type="PROSITE" id="PS50268"/>
    </source>
</evidence>
<dbReference type="FunFam" id="2.60.40.60:FF:000058">
    <property type="entry name" value="FAT atypical cadherin 3"/>
    <property type="match status" value="1"/>
</dbReference>
<evidence type="ECO:0000256" key="4">
    <source>
        <dbReference type="ARBA" id="ARBA00022692"/>
    </source>
</evidence>
<keyword evidence="6" id="KW-0677">Repeat</keyword>
<keyword evidence="12" id="KW-0325">Glycoprotein</keyword>
<dbReference type="Pfam" id="PF02210">
    <property type="entry name" value="Laminin_G_2"/>
    <property type="match status" value="1"/>
</dbReference>
<dbReference type="FunFam" id="2.60.40.60:FF:000053">
    <property type="entry name" value="FAT atypical cadherin 3"/>
    <property type="match status" value="1"/>
</dbReference>
<feature type="domain" description="Cadherin" evidence="18">
    <location>
        <begin position="242"/>
        <end position="347"/>
    </location>
</feature>
<dbReference type="FunFam" id="2.60.40.60:FF:000065">
    <property type="entry name" value="FAT atypical cadherin 1"/>
    <property type="match status" value="1"/>
</dbReference>
<feature type="region of interest" description="Disordered" evidence="15">
    <location>
        <begin position="2880"/>
        <end position="2910"/>
    </location>
</feature>
<dbReference type="SUPFAM" id="SSF49313">
    <property type="entry name" value="Cadherin-like"/>
    <property type="match status" value="23"/>
</dbReference>
<feature type="region of interest" description="Disordered" evidence="15">
    <location>
        <begin position="3050"/>
        <end position="3075"/>
    </location>
</feature>
<dbReference type="CDD" id="cd00054">
    <property type="entry name" value="EGF_CA"/>
    <property type="match status" value="3"/>
</dbReference>
<dbReference type="FunFam" id="2.60.40.60:FF:000013">
    <property type="entry name" value="Cadherin EGF LAG seven-pass G-type receptor"/>
    <property type="match status" value="2"/>
</dbReference>
<dbReference type="FunFam" id="2.60.40.60:FF:000071">
    <property type="entry name" value="FAT atypical cadherin 1"/>
    <property type="match status" value="1"/>
</dbReference>
<feature type="domain" description="Cadherin" evidence="18">
    <location>
        <begin position="1240"/>
        <end position="1343"/>
    </location>
</feature>
<feature type="domain" description="Cadherin" evidence="18">
    <location>
        <begin position="348"/>
        <end position="550"/>
    </location>
</feature>
<feature type="domain" description="Cadherin" evidence="18">
    <location>
        <begin position="828"/>
        <end position="929"/>
    </location>
</feature>
<reference evidence="19" key="1">
    <citation type="submission" date="2020-03" db="EMBL/GenBank/DDBJ databases">
        <title>Studies in the Genomics of Life Span.</title>
        <authorList>
            <person name="Glass D."/>
        </authorList>
    </citation>
    <scope>NUCLEOTIDE SEQUENCE</scope>
    <source>
        <strain evidence="19">LTLLF</strain>
        <tissue evidence="19">Muscle</tissue>
    </source>
</reference>
<dbReference type="PANTHER" id="PTHR24027">
    <property type="entry name" value="CADHERIN-23"/>
    <property type="match status" value="1"/>
</dbReference>
<feature type="domain" description="Cadherin" evidence="18">
    <location>
        <begin position="680"/>
        <end position="827"/>
    </location>
</feature>
<evidence type="ECO:0000313" key="19">
    <source>
        <dbReference type="EMBL" id="KAH0516502.1"/>
    </source>
</evidence>
<feature type="domain" description="Cadherin" evidence="18">
    <location>
        <begin position="1344"/>
        <end position="1451"/>
    </location>
</feature>
<dbReference type="CDD" id="cd00110">
    <property type="entry name" value="LamG"/>
    <property type="match status" value="1"/>
</dbReference>
<dbReference type="GO" id="GO:0005509">
    <property type="term" value="F:calcium ion binding"/>
    <property type="evidence" value="ECO:0007669"/>
    <property type="project" value="UniProtKB-UniRule"/>
</dbReference>
<evidence type="ECO:0000256" key="8">
    <source>
        <dbReference type="ARBA" id="ARBA00022889"/>
    </source>
</evidence>
<feature type="domain" description="EGF-like" evidence="17">
    <location>
        <begin position="2719"/>
        <end position="2756"/>
    </location>
</feature>
<dbReference type="FunFam" id="2.60.40.60:FF:000024">
    <property type="entry name" value="FAT atypical cadherin 3"/>
    <property type="match status" value="1"/>
</dbReference>
<dbReference type="PROSITE" id="PS50268">
    <property type="entry name" value="CADHERIN_2"/>
    <property type="match status" value="22"/>
</dbReference>
<dbReference type="FunFam" id="2.60.40.60:FF:000090">
    <property type="entry name" value="FAT atypical cadherin 3"/>
    <property type="match status" value="1"/>
</dbReference>
<evidence type="ECO:0000256" key="6">
    <source>
        <dbReference type="ARBA" id="ARBA00022737"/>
    </source>
</evidence>
<keyword evidence="8" id="KW-0130">Cell adhesion</keyword>
<dbReference type="FunFam" id="2.60.40.60:FF:000026">
    <property type="entry name" value="FAT atypical cadherin 1"/>
    <property type="match status" value="2"/>
</dbReference>
<feature type="disulfide bond" evidence="14">
    <location>
        <begin position="2847"/>
        <end position="2856"/>
    </location>
</feature>
<feature type="region of interest" description="Disordered" evidence="15">
    <location>
        <begin position="2955"/>
        <end position="3035"/>
    </location>
</feature>
<keyword evidence="10" id="KW-0472">Membrane</keyword>
<dbReference type="FunFam" id="2.60.40.60:FF:000059">
    <property type="entry name" value="FAT atypical cadherin 3"/>
    <property type="match status" value="1"/>
</dbReference>
<dbReference type="Pfam" id="PF00008">
    <property type="entry name" value="EGF"/>
    <property type="match status" value="2"/>
</dbReference>
<keyword evidence="2" id="KW-0217">Developmental protein</keyword>
<feature type="domain" description="Cadherin" evidence="18">
    <location>
        <begin position="1980"/>
        <end position="2084"/>
    </location>
</feature>
<dbReference type="FunFam" id="2.60.40.60:FF:000084">
    <property type="entry name" value="FAT atypical cadherin 3"/>
    <property type="match status" value="1"/>
</dbReference>
<dbReference type="FunFam" id="2.60.40.60:FF:000061">
    <property type="entry name" value="FAT atypical cadherin 3"/>
    <property type="match status" value="2"/>
</dbReference>
<feature type="disulfide bond" evidence="14">
    <location>
        <begin position="2746"/>
        <end position="2755"/>
    </location>
</feature>
<feature type="domain" description="Cadherin" evidence="18">
    <location>
        <begin position="930"/>
        <end position="1030"/>
    </location>
</feature>
<dbReference type="InterPro" id="IPR001881">
    <property type="entry name" value="EGF-like_Ca-bd_dom"/>
</dbReference>
<dbReference type="PROSITE" id="PS50026">
    <property type="entry name" value="EGF_3"/>
    <property type="match status" value="3"/>
</dbReference>
<dbReference type="PROSITE" id="PS00022">
    <property type="entry name" value="EGF_1"/>
    <property type="match status" value="2"/>
</dbReference>
<dbReference type="InterPro" id="IPR015919">
    <property type="entry name" value="Cadherin-like_sf"/>
</dbReference>
<dbReference type="Gene3D" id="2.60.120.200">
    <property type="match status" value="1"/>
</dbReference>
<dbReference type="InterPro" id="IPR000742">
    <property type="entry name" value="EGF"/>
</dbReference>
<dbReference type="SUPFAM" id="SSF57196">
    <property type="entry name" value="EGF/Laminin"/>
    <property type="match status" value="3"/>
</dbReference>
<protein>
    <submittedName>
        <fullName evidence="19">Protocadherin Fat 3</fullName>
    </submittedName>
</protein>
<dbReference type="SMART" id="SM00179">
    <property type="entry name" value="EGF_CA"/>
    <property type="match status" value="3"/>
</dbReference>
<gene>
    <name evidence="19" type="ORF">LTLLF_125210</name>
</gene>
<dbReference type="FunFam" id="2.60.40.60:FF:000033">
    <property type="entry name" value="FAT atypical cadherin 1"/>
    <property type="match status" value="1"/>
</dbReference>
<evidence type="ECO:0000256" key="11">
    <source>
        <dbReference type="ARBA" id="ARBA00023157"/>
    </source>
</evidence>
<evidence type="ECO:0000256" key="10">
    <source>
        <dbReference type="ARBA" id="ARBA00023136"/>
    </source>
</evidence>
<dbReference type="FunFam" id="2.60.40.60:FF:000051">
    <property type="entry name" value="FAT atypical cadherin 1"/>
    <property type="match status" value="1"/>
</dbReference>
<dbReference type="Proteomes" id="UP000710432">
    <property type="component" value="Unassembled WGS sequence"/>
</dbReference>
<dbReference type="SMART" id="SM00181">
    <property type="entry name" value="EGF"/>
    <property type="match status" value="3"/>
</dbReference>
<dbReference type="FunFam" id="2.10.25.10:FF:000172">
    <property type="entry name" value="FAT atypical cadherin 3"/>
    <property type="match status" value="1"/>
</dbReference>
<keyword evidence="7 13" id="KW-0106">Calcium</keyword>
<accession>A0A8J6L6P3</accession>
<dbReference type="PRINTS" id="PR00205">
    <property type="entry name" value="CADHERIN"/>
</dbReference>
<dbReference type="GO" id="GO:0048646">
    <property type="term" value="P:anatomical structure formation involved in morphogenesis"/>
    <property type="evidence" value="ECO:0007669"/>
    <property type="project" value="UniProtKB-ARBA"/>
</dbReference>
<feature type="domain" description="Cadherin" evidence="18">
    <location>
        <begin position="38"/>
        <end position="140"/>
    </location>
</feature>
<dbReference type="GO" id="GO:0008013">
    <property type="term" value="F:beta-catenin binding"/>
    <property type="evidence" value="ECO:0007669"/>
    <property type="project" value="TreeGrafter"/>
</dbReference>
<dbReference type="CDD" id="cd11304">
    <property type="entry name" value="Cadherin_repeat"/>
    <property type="match status" value="22"/>
</dbReference>
<feature type="domain" description="Cadherin" evidence="18">
    <location>
        <begin position="1773"/>
        <end position="1874"/>
    </location>
</feature>
<feature type="domain" description="Cadherin" evidence="18">
    <location>
        <begin position="144"/>
        <end position="241"/>
    </location>
</feature>
<dbReference type="EMBL" id="JAATJU010020180">
    <property type="protein sequence ID" value="KAH0516502.1"/>
    <property type="molecule type" value="Genomic_DNA"/>
</dbReference>
<keyword evidence="3 14" id="KW-0245">EGF-like domain</keyword>
<feature type="domain" description="Cadherin" evidence="18">
    <location>
        <begin position="2085"/>
        <end position="2189"/>
    </location>
</feature>
<keyword evidence="5" id="KW-0732">Signal</keyword>
<dbReference type="PROSITE" id="PS50025">
    <property type="entry name" value="LAM_G_DOMAIN"/>
    <property type="match status" value="1"/>
</dbReference>
<dbReference type="GO" id="GO:0048667">
    <property type="term" value="P:cell morphogenesis involved in neuron differentiation"/>
    <property type="evidence" value="ECO:0007669"/>
    <property type="project" value="UniProtKB-ARBA"/>
</dbReference>
<dbReference type="GO" id="GO:0016342">
    <property type="term" value="C:catenin complex"/>
    <property type="evidence" value="ECO:0007669"/>
    <property type="project" value="TreeGrafter"/>
</dbReference>
<evidence type="ECO:0000256" key="5">
    <source>
        <dbReference type="ARBA" id="ARBA00022729"/>
    </source>
</evidence>